<dbReference type="AlphaFoldDB" id="S2WJP2"/>
<dbReference type="Proteomes" id="UP000014417">
    <property type="component" value="Unassembled WGS sequence"/>
</dbReference>
<protein>
    <submittedName>
        <fullName evidence="2">Uncharacterized protein</fullName>
    </submittedName>
</protein>
<comment type="caution">
    <text evidence="2">The sequence shown here is derived from an EMBL/GenBank/DDBJ whole genome shotgun (WGS) entry which is preliminary data.</text>
</comment>
<evidence type="ECO:0000256" key="1">
    <source>
        <dbReference type="SAM" id="MobiDB-lite"/>
    </source>
</evidence>
<feature type="region of interest" description="Disordered" evidence="1">
    <location>
        <begin position="1"/>
        <end position="36"/>
    </location>
</feature>
<gene>
    <name evidence="2" type="ORF">HMPREF9306_01175</name>
</gene>
<dbReference type="RefSeq" id="WP_016456007.1">
    <property type="nucleotide sequence ID" value="NZ_KE150269.1"/>
</dbReference>
<dbReference type="HOGENOM" id="CLU_930207_0_0_11"/>
<organism evidence="2 3">
    <name type="scientific">Propionimicrobium lymphophilum ACS-093-V-SCH5</name>
    <dbReference type="NCBI Taxonomy" id="883161"/>
    <lineage>
        <taxon>Bacteria</taxon>
        <taxon>Bacillati</taxon>
        <taxon>Actinomycetota</taxon>
        <taxon>Actinomycetes</taxon>
        <taxon>Propionibacteriales</taxon>
        <taxon>Propionibacteriaceae</taxon>
        <taxon>Propionimicrobium</taxon>
    </lineage>
</organism>
<accession>S2WJP2</accession>
<proteinExistence type="predicted"/>
<reference evidence="2 3" key="1">
    <citation type="submission" date="2013-04" db="EMBL/GenBank/DDBJ databases">
        <title>The Genome Sequence of Propionimicrobium lymphophilum ACS-093-V-SCH5.</title>
        <authorList>
            <consortium name="The Broad Institute Genomics Platform"/>
            <person name="Earl A."/>
            <person name="Ward D."/>
            <person name="Feldgarden M."/>
            <person name="Gevers D."/>
            <person name="Saerens B."/>
            <person name="Vaneechoutte M."/>
            <person name="Walker B."/>
            <person name="Young S."/>
            <person name="Zeng Q."/>
            <person name="Gargeya S."/>
            <person name="Fitzgerald M."/>
            <person name="Haas B."/>
            <person name="Abouelleil A."/>
            <person name="Allen A.W."/>
            <person name="Alvarado L."/>
            <person name="Arachchi H.M."/>
            <person name="Berlin A.M."/>
            <person name="Chapman S.B."/>
            <person name="Gainer-Dewar J."/>
            <person name="Goldberg J."/>
            <person name="Griggs A."/>
            <person name="Gujja S."/>
            <person name="Hansen M."/>
            <person name="Howarth C."/>
            <person name="Imamovic A."/>
            <person name="Ireland A."/>
            <person name="Larimer J."/>
            <person name="McCowan C."/>
            <person name="Murphy C."/>
            <person name="Pearson M."/>
            <person name="Poon T.W."/>
            <person name="Priest M."/>
            <person name="Roberts A."/>
            <person name="Saif S."/>
            <person name="Shea T."/>
            <person name="Sisk P."/>
            <person name="Sykes S."/>
            <person name="Wortman J."/>
            <person name="Nusbaum C."/>
            <person name="Birren B."/>
        </authorList>
    </citation>
    <scope>NUCLEOTIDE SEQUENCE [LARGE SCALE GENOMIC DNA]</scope>
    <source>
        <strain evidence="2 3">ACS-093-V-SCH5</strain>
    </source>
</reference>
<keyword evidence="3" id="KW-1185">Reference proteome</keyword>
<sequence>MANVDDQPRNQLGEWIEKPGSIQPEAAEHNSWLYPEQDPKTAEDVISFCANAKIPDEAIDRMRDDYKAERAEWAENNRAMPDGKFRNWYLDRDPRPVEPDKKTGFFASGLYQEWQKEDAAWRSRFESAIRNNSAKWKKNVAARPKFIRGAFALNVARCVLMSGWSSKLSDSERAKVMEHRVPVDTGKGETSTVSEVLSFYYPEGVKRADESLEGGRDSAQISELRKQVTELREQLIENTRNSAYTNELLEKLVNNSAITARQLAALNKTNANALDIARATQQTIDMDSYAAAKARAKRR</sequence>
<evidence type="ECO:0000313" key="2">
    <source>
        <dbReference type="EMBL" id="EPD32867.1"/>
    </source>
</evidence>
<dbReference type="STRING" id="883161.HMPREF9306_01175"/>
<name>S2WJP2_9ACTN</name>
<dbReference type="EMBL" id="AGZR01000006">
    <property type="protein sequence ID" value="EPD32867.1"/>
    <property type="molecule type" value="Genomic_DNA"/>
</dbReference>
<evidence type="ECO:0000313" key="3">
    <source>
        <dbReference type="Proteomes" id="UP000014417"/>
    </source>
</evidence>